<dbReference type="HOGENOM" id="CLU_2716685_0_0_7"/>
<name>B3E4N2_TRIL1</name>
<evidence type="ECO:0000313" key="2">
    <source>
        <dbReference type="Proteomes" id="UP000002420"/>
    </source>
</evidence>
<gene>
    <name evidence="1" type="ordered locus">Glov_2252</name>
</gene>
<evidence type="ECO:0000313" key="1">
    <source>
        <dbReference type="EMBL" id="ACD95968.1"/>
    </source>
</evidence>
<proteinExistence type="predicted"/>
<organism evidence="1 2">
    <name type="scientific">Trichlorobacter lovleyi (strain ATCC BAA-1151 / DSM 17278 / SZ)</name>
    <name type="common">Geobacter lovleyi</name>
    <dbReference type="NCBI Taxonomy" id="398767"/>
    <lineage>
        <taxon>Bacteria</taxon>
        <taxon>Pseudomonadati</taxon>
        <taxon>Thermodesulfobacteriota</taxon>
        <taxon>Desulfuromonadia</taxon>
        <taxon>Geobacterales</taxon>
        <taxon>Geobacteraceae</taxon>
        <taxon>Trichlorobacter</taxon>
    </lineage>
</organism>
<dbReference type="AlphaFoldDB" id="B3E4N2"/>
<sequence>MRVMIDYNGWRKVEDVSVDAVRSGKIQLSIIPPLTFDCKPTAVPSRDPSFNLIVYATGCQTDDGLMIFSNRV</sequence>
<protein>
    <submittedName>
        <fullName evidence="1">Uncharacterized protein</fullName>
    </submittedName>
</protein>
<dbReference type="KEGG" id="glo:Glov_2252"/>
<dbReference type="Proteomes" id="UP000002420">
    <property type="component" value="Chromosome"/>
</dbReference>
<keyword evidence="2" id="KW-1185">Reference proteome</keyword>
<reference evidence="1 2" key="1">
    <citation type="submission" date="2008-05" db="EMBL/GenBank/DDBJ databases">
        <title>Complete sequence of chromosome of Geobacter lovleyi SZ.</title>
        <authorList>
            <consortium name="US DOE Joint Genome Institute"/>
            <person name="Lucas S."/>
            <person name="Copeland A."/>
            <person name="Lapidus A."/>
            <person name="Glavina del Rio T."/>
            <person name="Dalin E."/>
            <person name="Tice H."/>
            <person name="Bruce D."/>
            <person name="Goodwin L."/>
            <person name="Pitluck S."/>
            <person name="Chertkov O."/>
            <person name="Meincke L."/>
            <person name="Brettin T."/>
            <person name="Detter J.C."/>
            <person name="Han C."/>
            <person name="Tapia R."/>
            <person name="Kuske C.R."/>
            <person name="Schmutz J."/>
            <person name="Larimer F."/>
            <person name="Land M."/>
            <person name="Hauser L."/>
            <person name="Kyrpides N."/>
            <person name="Mikhailova N."/>
            <person name="Sung Y."/>
            <person name="Fletcher K.E."/>
            <person name="Ritalahti K.M."/>
            <person name="Loeffler F.E."/>
            <person name="Richardson P."/>
        </authorList>
    </citation>
    <scope>NUCLEOTIDE SEQUENCE [LARGE SCALE GENOMIC DNA]</scope>
    <source>
        <strain evidence="2">ATCC BAA-1151 / DSM 17278 / SZ</strain>
    </source>
</reference>
<dbReference type="EMBL" id="CP001089">
    <property type="protein sequence ID" value="ACD95968.1"/>
    <property type="molecule type" value="Genomic_DNA"/>
</dbReference>
<accession>B3E4N2</accession>